<evidence type="ECO:0000313" key="2">
    <source>
        <dbReference type="EMBL" id="KAF5681708.1"/>
    </source>
</evidence>
<keyword evidence="2" id="KW-0548">Nucleotidyltransferase</keyword>
<proteinExistence type="predicted"/>
<accession>A0A8H5X540</accession>
<reference evidence="2 3" key="2">
    <citation type="submission" date="2020-05" db="EMBL/GenBank/DDBJ databases">
        <title>Identification and distribution of gene clusters putatively required for synthesis of sphingolipid metabolism inhibitors in phylogenetically diverse species of the filamentous fungus Fusarium.</title>
        <authorList>
            <person name="Kim H.-S."/>
            <person name="Busman M."/>
            <person name="Brown D.W."/>
            <person name="Divon H."/>
            <person name="Uhlig S."/>
            <person name="Proctor R.H."/>
        </authorList>
    </citation>
    <scope>NUCLEOTIDE SEQUENCE [LARGE SCALE GENOMIC DNA]</scope>
    <source>
        <strain evidence="2 3">NRRL 25331</strain>
    </source>
</reference>
<name>A0A8H5X540_FUSCI</name>
<dbReference type="Proteomes" id="UP000572754">
    <property type="component" value="Unassembled WGS sequence"/>
</dbReference>
<sequence>MVQQELTSAFQVKPVTNLLPINIEETIVRLDLIEIVRNKMAYLKPDRPLNHIQFCYLVGMPLGDLRAFAYSGPGHVVKTIRGLEKLTAYFFKSQEYFIPFPPATPSTRSQGPLCTELDRHRCIVTGLSDPQVCYIVPFAWNQTQEHLEKTRRVLGKVDYFIFEKTAEASETNMEIIKGVRSSDMPWNVLRLSPQLHTWWGKAYFGFKYYDTVLCEDDPNYSIISLQFVWMPCNVKALAKEQVDLAAQRDPLTALGVHLTHRYGDGPLSACTTRNCTKCRETLGVQCHDISSNRPVESGTIVKVRRLTKHRGLLEHVIKLQWSVICAAAMSGGAQIYEDELLSDSEDSPCGSVPEQQDLEESEEELKEAGENARQASIEKVDSWLQQWEPADEWGPARNGSRVTARLYATDRRLTVGFAANQGPGSFPSRMEIVNIWQAVKPCMQEVCSEMSTCLDDVIYRVLRMPTTIPDQSYQRTHDHLQESANVMPARLKEIGQELPALREQLRPLLSTDFIRTQAGVEIWLSTQPKLYRAIRAATAEWLMACVSTDEAMVA</sequence>
<feature type="domain" description="HNH nuclease" evidence="1">
    <location>
        <begin position="122"/>
        <end position="207"/>
    </location>
</feature>
<comment type="caution">
    <text evidence="2">The sequence shown here is derived from an EMBL/GenBank/DDBJ whole genome shotgun (WGS) entry which is preliminary data.</text>
</comment>
<evidence type="ECO:0000259" key="1">
    <source>
        <dbReference type="Pfam" id="PF13391"/>
    </source>
</evidence>
<keyword evidence="2" id="KW-0808">Transferase</keyword>
<dbReference type="Pfam" id="PF13391">
    <property type="entry name" value="HNH_2"/>
    <property type="match status" value="1"/>
</dbReference>
<dbReference type="AlphaFoldDB" id="A0A8H5X540"/>
<gene>
    <name evidence="2" type="ORF">FCIRC_5434</name>
</gene>
<dbReference type="GO" id="GO:0016779">
    <property type="term" value="F:nucleotidyltransferase activity"/>
    <property type="evidence" value="ECO:0007669"/>
    <property type="project" value="UniProtKB-KW"/>
</dbReference>
<organism evidence="2 3">
    <name type="scientific">Fusarium circinatum</name>
    <name type="common">Pitch canker fungus</name>
    <name type="synonym">Gibberella circinata</name>
    <dbReference type="NCBI Taxonomy" id="48490"/>
    <lineage>
        <taxon>Eukaryota</taxon>
        <taxon>Fungi</taxon>
        <taxon>Dikarya</taxon>
        <taxon>Ascomycota</taxon>
        <taxon>Pezizomycotina</taxon>
        <taxon>Sordariomycetes</taxon>
        <taxon>Hypocreomycetidae</taxon>
        <taxon>Hypocreales</taxon>
        <taxon>Nectriaceae</taxon>
        <taxon>Fusarium</taxon>
        <taxon>Fusarium fujikuroi species complex</taxon>
    </lineage>
</organism>
<keyword evidence="3" id="KW-1185">Reference proteome</keyword>
<evidence type="ECO:0000313" key="3">
    <source>
        <dbReference type="Proteomes" id="UP000572754"/>
    </source>
</evidence>
<dbReference type="EMBL" id="JAAQPE010000177">
    <property type="protein sequence ID" value="KAF5681708.1"/>
    <property type="molecule type" value="Genomic_DNA"/>
</dbReference>
<dbReference type="InterPro" id="IPR003615">
    <property type="entry name" value="HNH_nuc"/>
</dbReference>
<reference evidence="3" key="1">
    <citation type="journal article" date="2020" name="BMC Genomics">
        <title>Correction to: Identification and distribution of gene clusters required for synthesis of sphingolipid metabolism inhibitors in diverse species of the filamentous fungus Fusarium.</title>
        <authorList>
            <person name="Kim H.S."/>
            <person name="Lohmar J.M."/>
            <person name="Busman M."/>
            <person name="Brown D.W."/>
            <person name="Naumann T.A."/>
            <person name="Divon H.H."/>
            <person name="Lysoe E."/>
            <person name="Uhlig S."/>
            <person name="Proctor R.H."/>
        </authorList>
    </citation>
    <scope>NUCLEOTIDE SEQUENCE [LARGE SCALE GENOMIC DNA]</scope>
    <source>
        <strain evidence="3">NRRL 25331</strain>
    </source>
</reference>
<protein>
    <submittedName>
        <fullName evidence="2">Sulfate adenylyltransferase subunit 2</fullName>
    </submittedName>
</protein>